<protein>
    <submittedName>
        <fullName evidence="4">Lysozyme</fullName>
    </submittedName>
</protein>
<dbReference type="RefSeq" id="WP_307408083.1">
    <property type="nucleotide sequence ID" value="NZ_JAUSTW010000003.1"/>
</dbReference>
<dbReference type="Gene3D" id="3.20.20.80">
    <property type="entry name" value="Glycosidases"/>
    <property type="match status" value="1"/>
</dbReference>
<gene>
    <name evidence="4" type="ORF">J2S10_002482</name>
</gene>
<dbReference type="Pfam" id="PF01183">
    <property type="entry name" value="Glyco_hydro_25"/>
    <property type="match status" value="1"/>
</dbReference>
<dbReference type="InterPro" id="IPR018077">
    <property type="entry name" value="Glyco_hydro_fam25_subgr"/>
</dbReference>
<dbReference type="CDD" id="cd06414">
    <property type="entry name" value="GH25_LytC-like"/>
    <property type="match status" value="1"/>
</dbReference>
<dbReference type="PROSITE" id="PS51904">
    <property type="entry name" value="GLYCOSYL_HYDROL_F25_2"/>
    <property type="match status" value="1"/>
</dbReference>
<dbReference type="SUPFAM" id="SSF51445">
    <property type="entry name" value="(Trans)glycosidases"/>
    <property type="match status" value="1"/>
</dbReference>
<dbReference type="InterPro" id="IPR017853">
    <property type="entry name" value="GH"/>
</dbReference>
<dbReference type="PANTHER" id="PTHR34135:SF2">
    <property type="entry name" value="LYSOZYME"/>
    <property type="match status" value="1"/>
</dbReference>
<organism evidence="4 5">
    <name type="scientific">Neobacillus ginsengisoli</name>
    <dbReference type="NCBI Taxonomy" id="904295"/>
    <lineage>
        <taxon>Bacteria</taxon>
        <taxon>Bacillati</taxon>
        <taxon>Bacillota</taxon>
        <taxon>Bacilli</taxon>
        <taxon>Bacillales</taxon>
        <taxon>Bacillaceae</taxon>
        <taxon>Neobacillus</taxon>
    </lineage>
</organism>
<comment type="similarity">
    <text evidence="1">Belongs to the glycosyl hydrolase 25 family.</text>
</comment>
<evidence type="ECO:0000313" key="5">
    <source>
        <dbReference type="Proteomes" id="UP001224122"/>
    </source>
</evidence>
<dbReference type="Proteomes" id="UP001224122">
    <property type="component" value="Unassembled WGS sequence"/>
</dbReference>
<dbReference type="PANTHER" id="PTHR34135">
    <property type="entry name" value="LYSOZYME"/>
    <property type="match status" value="1"/>
</dbReference>
<dbReference type="EMBL" id="JAUSTW010000003">
    <property type="protein sequence ID" value="MDQ0199324.1"/>
    <property type="molecule type" value="Genomic_DNA"/>
</dbReference>
<evidence type="ECO:0000313" key="4">
    <source>
        <dbReference type="EMBL" id="MDQ0199324.1"/>
    </source>
</evidence>
<proteinExistence type="inferred from homology"/>
<evidence type="ECO:0000256" key="2">
    <source>
        <dbReference type="ARBA" id="ARBA00022801"/>
    </source>
</evidence>
<comment type="caution">
    <text evidence="4">The sequence shown here is derived from an EMBL/GenBank/DDBJ whole genome shotgun (WGS) entry which is preliminary data.</text>
</comment>
<keyword evidence="2" id="KW-0378">Hydrolase</keyword>
<name>A0ABT9XUS7_9BACI</name>
<dbReference type="SMART" id="SM00641">
    <property type="entry name" value="Glyco_25"/>
    <property type="match status" value="1"/>
</dbReference>
<dbReference type="InterPro" id="IPR002053">
    <property type="entry name" value="Glyco_hydro_25"/>
</dbReference>
<keyword evidence="5" id="KW-1185">Reference proteome</keyword>
<accession>A0ABT9XUS7</accession>
<sequence>MTQLKGIDVSHWQGAIDWGKVKGDGVEFAFIKATQGTNYDEVSYFKENVPKALAAGIHVGAYHYGTFGTAAEAKAEAAYFLSVIKGFTLEYPLVLDLEENKKGMSNTQLTDAAIAFLKALENAGYFAMLYTGKTFLETQLDESRLTSYSKWIARYNNELGRSADMWQFTSSGKVNGISGNVDLNWAYRDFTAVIRGMNKTTASQPAAAQQPKKEYAYFPPNAGTWRVYPLNKAPTAGNEVGAINPTKFGGLEYEILARPYPNVATIQTSDFGKVNIYIGADSKAQVRVR</sequence>
<keyword evidence="3" id="KW-0326">Glycosidase</keyword>
<reference evidence="4 5" key="1">
    <citation type="submission" date="2023-07" db="EMBL/GenBank/DDBJ databases">
        <title>Genomic Encyclopedia of Type Strains, Phase IV (KMG-IV): sequencing the most valuable type-strain genomes for metagenomic binning, comparative biology and taxonomic classification.</title>
        <authorList>
            <person name="Goeker M."/>
        </authorList>
    </citation>
    <scope>NUCLEOTIDE SEQUENCE [LARGE SCALE GENOMIC DNA]</scope>
    <source>
        <strain evidence="4 5">DSM 27594</strain>
    </source>
</reference>
<evidence type="ECO:0000256" key="3">
    <source>
        <dbReference type="ARBA" id="ARBA00023295"/>
    </source>
</evidence>
<evidence type="ECO:0000256" key="1">
    <source>
        <dbReference type="ARBA" id="ARBA00010646"/>
    </source>
</evidence>